<feature type="transmembrane region" description="Helical" evidence="1">
    <location>
        <begin position="80"/>
        <end position="102"/>
    </location>
</feature>
<dbReference type="OrthoDB" id="977357at2"/>
<keyword evidence="1" id="KW-0812">Transmembrane</keyword>
<reference evidence="2 3" key="1">
    <citation type="submission" date="2014-08" db="EMBL/GenBank/DDBJ databases">
        <title>Porphyromonas cangingivalis strain:COT-109_OH1386 Genome sequencing.</title>
        <authorList>
            <person name="Wallis C."/>
            <person name="Deusch O."/>
            <person name="O'Flynn C."/>
            <person name="Davis I."/>
            <person name="Jospin G."/>
            <person name="Darling A.E."/>
            <person name="Coil D.A."/>
            <person name="Alexiev A."/>
            <person name="Horsfall A."/>
            <person name="Kirkwood N."/>
            <person name="Harris S."/>
            <person name="Eisen J.A."/>
        </authorList>
    </citation>
    <scope>NUCLEOTIDE SEQUENCE [LARGE SCALE GENOMIC DNA]</scope>
    <source>
        <strain evidence="3">COT-109 OH1386</strain>
    </source>
</reference>
<evidence type="ECO:0000313" key="2">
    <source>
        <dbReference type="EMBL" id="KGN83264.1"/>
    </source>
</evidence>
<protein>
    <submittedName>
        <fullName evidence="2">Uncharacterized protein</fullName>
    </submittedName>
</protein>
<gene>
    <name evidence="2" type="ORF">HQ35_00390</name>
</gene>
<name>A0A0A2F470_PORCN</name>
<evidence type="ECO:0000313" key="3">
    <source>
        <dbReference type="Proteomes" id="UP000030125"/>
    </source>
</evidence>
<organism evidence="2 3">
    <name type="scientific">Porphyromonas cangingivalis</name>
    <dbReference type="NCBI Taxonomy" id="36874"/>
    <lineage>
        <taxon>Bacteria</taxon>
        <taxon>Pseudomonadati</taxon>
        <taxon>Bacteroidota</taxon>
        <taxon>Bacteroidia</taxon>
        <taxon>Bacteroidales</taxon>
        <taxon>Porphyromonadaceae</taxon>
        <taxon>Porphyromonas</taxon>
    </lineage>
</organism>
<sequence length="759" mass="90077">MFDFVNYTYSGMLAILATLFGLSYPLVISGIERIDTKYKSTTLSERFTNERSFKCFKRLLYLNIAAAILFPFLMDDCIHSRLFIGIQCFLLALLIVNALILYSKIIRYYNVNDLQKDLLRDFREAVEKQDDKKVVLYFKQWGDLTPVLVNSMEDHLVNSFYDVCDKMTEYIYEANMNNSGRKEWKDFEDQFYYTIYRINEALCRGVQRPFSVNNRNYILTSQIKFGINISDIAYRHLWRNLRVQIFYDRDEWIMEYWEIASQRMQKFPDIHVDTDREDSKQKYLFLEFHIMLCAMLLQHRKYRLLRLMLSFTQSEPPFYPLVPSKIRDIIGVFKRILMDDYKYPGYYEGRYPMGDMDAPSRGKIIGAAFRYLALLVYRMYIIRWSYGHRQILTPGSLPDTLAELRALKDNMETFRRWVIELNNEIDEPSLQNVLGDYAKGIKDKKAQFKGDDNRDEILEPKEIFDKMIEDIDSKMEELRSSTPLDKSIVKREINELSENMKRIMRPYGDLLTVREWSENIGEEYDLDSSVVVPFDNTAFVVSSDVSYFGMSESVGESLIQEFYHLFAASFFREHPVLDYKIPSDRLFEAIDKLQLHDTHYIISFGIYWDYHVDRVDGFSKEQEGQYSYKVVKILSLKCPSEPFSQTIYVMKYDDRPFITFRDPFEEDQLKYQLKSLEDDRYKLWASIIKLNEHPDLLEQARKDLGDSAGEHSLFAAFWRPKLTFKKNYKMISIQVKYRPIDEGECTPINSVKPFDELKN</sequence>
<accession>A0A0A2F470</accession>
<comment type="caution">
    <text evidence="2">The sequence shown here is derived from an EMBL/GenBank/DDBJ whole genome shotgun (WGS) entry which is preliminary data.</text>
</comment>
<feature type="transmembrane region" description="Helical" evidence="1">
    <location>
        <begin position="55"/>
        <end position="74"/>
    </location>
</feature>
<dbReference type="EMBL" id="JQJD01000001">
    <property type="protein sequence ID" value="KGN83264.1"/>
    <property type="molecule type" value="Genomic_DNA"/>
</dbReference>
<proteinExistence type="predicted"/>
<keyword evidence="1" id="KW-1133">Transmembrane helix</keyword>
<keyword evidence="1" id="KW-0472">Membrane</keyword>
<feature type="transmembrane region" description="Helical" evidence="1">
    <location>
        <begin position="283"/>
        <end position="299"/>
    </location>
</feature>
<dbReference type="AlphaFoldDB" id="A0A0A2F470"/>
<dbReference type="Proteomes" id="UP000030125">
    <property type="component" value="Unassembled WGS sequence"/>
</dbReference>
<evidence type="ECO:0000256" key="1">
    <source>
        <dbReference type="SAM" id="Phobius"/>
    </source>
</evidence>
<keyword evidence="3" id="KW-1185">Reference proteome</keyword>
<feature type="transmembrane region" description="Helical" evidence="1">
    <location>
        <begin position="12"/>
        <end position="34"/>
    </location>
</feature>
<dbReference type="RefSeq" id="WP_036849842.1">
    <property type="nucleotide sequence ID" value="NZ_JQJD01000001.1"/>
</dbReference>